<reference evidence="6 7" key="1">
    <citation type="submission" date="2019-10" db="EMBL/GenBank/DDBJ databases">
        <title>Georgenia wutianyii sp. nov. and Georgenia yuyongxinii sp. nov. isolated from plateau pika (Ochotona curzoniae) in the Qinghai-Tibet plateau of China.</title>
        <authorList>
            <person name="Tian Z."/>
        </authorList>
    </citation>
    <scope>NUCLEOTIDE SEQUENCE [LARGE SCALE GENOMIC DNA]</scope>
    <source>
        <strain evidence="6 7">JCM 19765</strain>
    </source>
</reference>
<evidence type="ECO:0000256" key="1">
    <source>
        <dbReference type="PIRSR" id="PIRSR601310-1"/>
    </source>
</evidence>
<dbReference type="InterPro" id="IPR011146">
    <property type="entry name" value="HIT-like"/>
</dbReference>
<comment type="caution">
    <text evidence="6">The sequence shown here is derived from an EMBL/GenBank/DDBJ whole genome shotgun (WGS) entry which is preliminary data.</text>
</comment>
<dbReference type="Gene3D" id="3.30.428.10">
    <property type="entry name" value="HIT-like"/>
    <property type="match status" value="1"/>
</dbReference>
<feature type="active site" description="Tele-AMP-histidine intermediate" evidence="1">
    <location>
        <position position="146"/>
    </location>
</feature>
<dbReference type="GO" id="GO:0009117">
    <property type="term" value="P:nucleotide metabolic process"/>
    <property type="evidence" value="ECO:0007669"/>
    <property type="project" value="TreeGrafter"/>
</dbReference>
<dbReference type="PANTHER" id="PTHR46648">
    <property type="entry name" value="HIT FAMILY PROTEIN 1"/>
    <property type="match status" value="1"/>
</dbReference>
<dbReference type="AlphaFoldDB" id="A0A6N7EEF8"/>
<dbReference type="EMBL" id="WHPC01000011">
    <property type="protein sequence ID" value="MPV36410.1"/>
    <property type="molecule type" value="Genomic_DNA"/>
</dbReference>
<dbReference type="PRINTS" id="PR00332">
    <property type="entry name" value="HISTRIAD"/>
</dbReference>
<protein>
    <submittedName>
        <fullName evidence="6">HIT domain-containing protein</fullName>
    </submittedName>
</protein>
<feature type="domain" description="HIT" evidence="5">
    <location>
        <begin position="51"/>
        <end position="159"/>
    </location>
</feature>
<evidence type="ECO:0000256" key="3">
    <source>
        <dbReference type="PROSITE-ProRule" id="PRU00464"/>
    </source>
</evidence>
<feature type="compositionally biased region" description="Low complexity" evidence="4">
    <location>
        <begin position="14"/>
        <end position="33"/>
    </location>
</feature>
<dbReference type="SUPFAM" id="SSF54197">
    <property type="entry name" value="HIT-like"/>
    <property type="match status" value="1"/>
</dbReference>
<proteinExistence type="predicted"/>
<gene>
    <name evidence="6" type="ORF">GB881_04980</name>
</gene>
<dbReference type="Pfam" id="PF01230">
    <property type="entry name" value="HIT"/>
    <property type="match status" value="1"/>
</dbReference>
<name>A0A6N7EEF8_9MICO</name>
<evidence type="ECO:0000256" key="4">
    <source>
        <dbReference type="SAM" id="MobiDB-lite"/>
    </source>
</evidence>
<feature type="region of interest" description="Disordered" evidence="4">
    <location>
        <begin position="1"/>
        <end position="43"/>
    </location>
</feature>
<dbReference type="InterPro" id="IPR036265">
    <property type="entry name" value="HIT-like_sf"/>
</dbReference>
<dbReference type="PROSITE" id="PS51084">
    <property type="entry name" value="HIT_2"/>
    <property type="match status" value="1"/>
</dbReference>
<dbReference type="OrthoDB" id="9784774at2"/>
<accession>A0A6N7EEF8</accession>
<sequence length="192" mass="19389">MTAHAGGDGDDGASDPSGAAGAASEPGISGAASNPGGPVAPSEPGGSADCLFCRIVAGAEPASIVHADDAVVAFLDAVPVNPGHVLVVPRVHASGLVDLPVDVGAAVWRVAHRIAAFMRSDPAWSEGVNLHLSDGAVADQSVGHVHLHVIPRFKDDGLRIVQDRDPARPSRDELDAVAARLSRDLTKAASSS</sequence>
<keyword evidence="7" id="KW-1185">Reference proteome</keyword>
<evidence type="ECO:0000256" key="2">
    <source>
        <dbReference type="PIRSR" id="PIRSR601310-3"/>
    </source>
</evidence>
<dbReference type="Proteomes" id="UP000437709">
    <property type="component" value="Unassembled WGS sequence"/>
</dbReference>
<dbReference type="GO" id="GO:0003824">
    <property type="term" value="F:catalytic activity"/>
    <property type="evidence" value="ECO:0007669"/>
    <property type="project" value="InterPro"/>
</dbReference>
<organism evidence="6 7">
    <name type="scientific">Georgenia subflava</name>
    <dbReference type="NCBI Taxonomy" id="1622177"/>
    <lineage>
        <taxon>Bacteria</taxon>
        <taxon>Bacillati</taxon>
        <taxon>Actinomycetota</taxon>
        <taxon>Actinomycetes</taxon>
        <taxon>Micrococcales</taxon>
        <taxon>Bogoriellaceae</taxon>
        <taxon>Georgenia</taxon>
    </lineage>
</organism>
<evidence type="ECO:0000313" key="6">
    <source>
        <dbReference type="EMBL" id="MPV36410.1"/>
    </source>
</evidence>
<dbReference type="InterPro" id="IPR001310">
    <property type="entry name" value="Histidine_triad_HIT"/>
</dbReference>
<evidence type="ECO:0000313" key="7">
    <source>
        <dbReference type="Proteomes" id="UP000437709"/>
    </source>
</evidence>
<evidence type="ECO:0000259" key="5">
    <source>
        <dbReference type="PROSITE" id="PS51084"/>
    </source>
</evidence>
<feature type="short sequence motif" description="Histidine triad motif" evidence="2 3">
    <location>
        <begin position="144"/>
        <end position="148"/>
    </location>
</feature>
<dbReference type="PANTHER" id="PTHR46648:SF1">
    <property type="entry name" value="ADENOSINE 5'-MONOPHOSPHORAMIDASE HNT1"/>
    <property type="match status" value="1"/>
</dbReference>